<feature type="compositionally biased region" description="Low complexity" evidence="6">
    <location>
        <begin position="71"/>
        <end position="82"/>
    </location>
</feature>
<dbReference type="AlphaFoldDB" id="A0A8J8WMF7"/>
<dbReference type="Proteomes" id="UP000631181">
    <property type="component" value="Unassembled WGS sequence"/>
</dbReference>
<gene>
    <name evidence="7" type="ORF">PECM_003377</name>
</gene>
<evidence type="ECO:0000256" key="4">
    <source>
        <dbReference type="ARBA" id="ARBA00044511"/>
    </source>
</evidence>
<dbReference type="PANTHER" id="PTHR47447:SF25">
    <property type="entry name" value="SAP DOMAIN-CONTAINING PROTEIN"/>
    <property type="match status" value="1"/>
</dbReference>
<dbReference type="PROSITE" id="PS51375">
    <property type="entry name" value="PPR"/>
    <property type="match status" value="1"/>
</dbReference>
<evidence type="ECO:0000256" key="2">
    <source>
        <dbReference type="ARBA" id="ARBA00022737"/>
    </source>
</evidence>
<sequence>MLFCPKELARGRLQALLPSPGHLHRTFRTSNNRHTLRCALNHTSTAVQQSQEQHQSGIAHNTSEGDSQKHGALSASSANAGAPRTSHKVTGPRLVSKRSIKNIMTANGLDPSDASTVQQRLNYEIQREKRNLSKSSIAIAAITRGRSLYNASGNSLRTWQRAYEELYKAKHYQRQINSDNIIPSLNPTGEKILAKIQEDCNGAFRKFWETCRRDVKAQHWQPLAFWLLQNDPKLFLNFLIVTMKGKDTPDFTMVTDSLLYIDNFYYEELKDWTTGPRSHGYSWMIEYCLRPATWPIISPPQKGIRLYIRRARPYGVRLAFRTLKARGVQWQAETQLCFVYRFTQLGDVDRALKALKLLPRLNDPTFTMNSQGVLRHCCKLLTLDTVEDGESGRNFRILPQLLEMGVRPDRDMMNVVLSNAYKTGDHQLGADMLQFMTSQDYKFDSYTYVTLLTDAVSRGDQSRVHELIQEVDAQEEIRKNPYVANKIFHSHYVFTAKNLDADADPSGVFYAMLDMYNKLHDITPLKELLIIPPHYTPREDGANTPPTPMALYIMIATYFRCGSSVTNVQRIYQRFHELVRKGHPTIAPLAGTDHTYNEFLIALRKSSRAMHTCVRIVEDMLHASSNGPVTHTKPSYRTWAILLSVFLWHRRPAAAEKIREMMAKHQVPYNDVTWNLIINGYANAQQVQETAAAMKAMEAEGFALDSYTMKSLRYLRDPERLWVAVDELDRAAQDAESARSASAEQSGPVEKSPQDDLMEEGLRKLGDKNKSKP</sequence>
<evidence type="ECO:0000256" key="1">
    <source>
        <dbReference type="ARBA" id="ARBA00006192"/>
    </source>
</evidence>
<accession>A0A8J8WMF7</accession>
<comment type="caution">
    <text evidence="7">The sequence shown here is derived from an EMBL/GenBank/DDBJ whole genome shotgun (WGS) entry which is preliminary data.</text>
</comment>
<evidence type="ECO:0008006" key="9">
    <source>
        <dbReference type="Google" id="ProtNLM"/>
    </source>
</evidence>
<dbReference type="NCBIfam" id="TIGR00756">
    <property type="entry name" value="PPR"/>
    <property type="match status" value="1"/>
</dbReference>
<dbReference type="OrthoDB" id="185373at2759"/>
<feature type="region of interest" description="Disordered" evidence="6">
    <location>
        <begin position="733"/>
        <end position="773"/>
    </location>
</feature>
<dbReference type="InterPro" id="IPR011990">
    <property type="entry name" value="TPR-like_helical_dom_sf"/>
</dbReference>
<evidence type="ECO:0000256" key="3">
    <source>
        <dbReference type="ARBA" id="ARBA00044493"/>
    </source>
</evidence>
<proteinExistence type="inferred from homology"/>
<comment type="function">
    <text evidence="3">Regulates mitochondrial small subunit maturation by controlling 15S rRNA 5'-end processing. Localizes to the 5' precursor of the 15S rRNA in a position that is subsequently occupied by mS47 in the mature yeast mtSSU. Uses structure and sequence-specific RNA recognition, binding to a single-stranded region of the precursor and specifically recognizing bases -6 to -1. The exchange of Ccm1 for mS47 is coupled to the irreversible removal of precursor rRNA that is accompanied by conformational changes of the mitoribosomal proteins uS5m and mS26. These conformational changes signal completion of 5'-end rRNA processing through protection of the mature 5'-end of the 15S rRNA and stabilization of mS47. The removal of the 5' precursor together with the dissociation of Ccm1 may be catalyzed by the 5'-3' exoribonuclease Pet127. Involved in the specific removal of group I introns in mitochondrial encoded transcripts.</text>
</comment>
<feature type="region of interest" description="Disordered" evidence="6">
    <location>
        <begin position="44"/>
        <end position="92"/>
    </location>
</feature>
<comment type="subunit">
    <text evidence="4">Binds to mitochondrial small subunit 15S rRNA.</text>
</comment>
<evidence type="ECO:0000256" key="6">
    <source>
        <dbReference type="SAM" id="MobiDB-lite"/>
    </source>
</evidence>
<feature type="compositionally biased region" description="Basic and acidic residues" evidence="6">
    <location>
        <begin position="760"/>
        <end position="773"/>
    </location>
</feature>
<dbReference type="EMBL" id="WIWV01000002">
    <property type="protein sequence ID" value="KAF7720058.1"/>
    <property type="molecule type" value="Genomic_DNA"/>
</dbReference>
<organism evidence="7 8">
    <name type="scientific">Penicillium ucsense</name>
    <dbReference type="NCBI Taxonomy" id="2839758"/>
    <lineage>
        <taxon>Eukaryota</taxon>
        <taxon>Fungi</taxon>
        <taxon>Dikarya</taxon>
        <taxon>Ascomycota</taxon>
        <taxon>Pezizomycotina</taxon>
        <taxon>Eurotiomycetes</taxon>
        <taxon>Eurotiomycetidae</taxon>
        <taxon>Eurotiales</taxon>
        <taxon>Aspergillaceae</taxon>
        <taxon>Penicillium</taxon>
    </lineage>
</organism>
<feature type="repeat" description="PPR" evidence="5">
    <location>
        <begin position="670"/>
        <end position="704"/>
    </location>
</feature>
<protein>
    <recommendedName>
        <fullName evidence="9">Pentatricopeptide repeat protein</fullName>
    </recommendedName>
</protein>
<dbReference type="Gene3D" id="1.25.40.10">
    <property type="entry name" value="Tetratricopeptide repeat domain"/>
    <property type="match status" value="2"/>
</dbReference>
<dbReference type="InterPro" id="IPR002885">
    <property type="entry name" value="PPR_rpt"/>
</dbReference>
<name>A0A8J8WMF7_9EURO</name>
<reference evidence="7" key="1">
    <citation type="journal article" date="2020" name="Front. Microbiol.">
        <title>Gene regulatory networks of Penicillium echinulatum 2HH and Penicillium oxalicum 114-2 inferred by a computational biology approach.</title>
        <authorList>
            <person name="Lenz A.R."/>
            <person name="Galan-Vasquez E."/>
            <person name="Balbinot E."/>
            <person name="De Abreu F.P."/>
            <person name="De Oliveira N.S."/>
            <person name="Da Rosa L.O."/>
            <person name="De Avila E Silva S."/>
            <person name="Camassola M."/>
            <person name="Dillon A.J.P."/>
            <person name="Perez-Rueda E."/>
        </authorList>
    </citation>
    <scope>NUCLEOTIDE SEQUENCE</scope>
    <source>
        <strain evidence="7">S1M29</strain>
    </source>
</reference>
<dbReference type="PANTHER" id="PTHR47447">
    <property type="entry name" value="OS03G0856100 PROTEIN"/>
    <property type="match status" value="1"/>
</dbReference>
<feature type="compositionally biased region" description="Polar residues" evidence="6">
    <location>
        <begin position="44"/>
        <end position="65"/>
    </location>
</feature>
<evidence type="ECO:0000313" key="8">
    <source>
        <dbReference type="Proteomes" id="UP000631181"/>
    </source>
</evidence>
<evidence type="ECO:0000313" key="7">
    <source>
        <dbReference type="EMBL" id="KAF7720058.1"/>
    </source>
</evidence>
<keyword evidence="8" id="KW-1185">Reference proteome</keyword>
<keyword evidence="2" id="KW-0677">Repeat</keyword>
<comment type="similarity">
    <text evidence="1">Belongs to the CCM1 family.</text>
</comment>
<evidence type="ECO:0000256" key="5">
    <source>
        <dbReference type="PROSITE-ProRule" id="PRU00708"/>
    </source>
</evidence>